<dbReference type="GO" id="GO:0050660">
    <property type="term" value="F:flavin adenine dinucleotide binding"/>
    <property type="evidence" value="ECO:0007669"/>
    <property type="project" value="InterPro"/>
</dbReference>
<keyword evidence="9" id="KW-1185">Reference proteome</keyword>
<accession>A0A5M3XMN6</accession>
<dbReference type="Gene3D" id="1.10.540.10">
    <property type="entry name" value="Acyl-CoA dehydrogenase/oxidase, N-terminal domain"/>
    <property type="match status" value="1"/>
</dbReference>
<comment type="cofactor">
    <cofactor evidence="1">
        <name>FAD</name>
        <dbReference type="ChEBI" id="CHEBI:57692"/>
    </cofactor>
</comment>
<dbReference type="Pfam" id="PF02771">
    <property type="entry name" value="Acyl-CoA_dh_N"/>
    <property type="match status" value="1"/>
</dbReference>
<dbReference type="InterPro" id="IPR036250">
    <property type="entry name" value="AcylCo_DH-like_C"/>
</dbReference>
<keyword evidence="5" id="KW-0560">Oxidoreductase</keyword>
<name>A0A5M3XMN6_9ACTN</name>
<dbReference type="EMBL" id="BLAF01000027">
    <property type="protein sequence ID" value="GES22016.1"/>
    <property type="molecule type" value="Genomic_DNA"/>
</dbReference>
<dbReference type="GO" id="GO:0003995">
    <property type="term" value="F:acyl-CoA dehydrogenase activity"/>
    <property type="evidence" value="ECO:0007669"/>
    <property type="project" value="TreeGrafter"/>
</dbReference>
<dbReference type="InterPro" id="IPR037069">
    <property type="entry name" value="AcylCoA_DH/ox_N_sf"/>
</dbReference>
<keyword evidence="4" id="KW-0274">FAD</keyword>
<gene>
    <name evidence="8" type="primary">acd_8</name>
    <name evidence="8" type="ORF">Aple_049130</name>
</gene>
<evidence type="ECO:0000259" key="6">
    <source>
        <dbReference type="Pfam" id="PF00441"/>
    </source>
</evidence>
<proteinExistence type="inferred from homology"/>
<comment type="similarity">
    <text evidence="2">Belongs to the acyl-CoA dehydrogenase family.</text>
</comment>
<feature type="domain" description="Acyl-CoA dehydrogenase/oxidase C-terminal" evidence="6">
    <location>
        <begin position="212"/>
        <end position="356"/>
    </location>
</feature>
<evidence type="ECO:0000256" key="1">
    <source>
        <dbReference type="ARBA" id="ARBA00001974"/>
    </source>
</evidence>
<dbReference type="Proteomes" id="UP000377595">
    <property type="component" value="Unassembled WGS sequence"/>
</dbReference>
<dbReference type="InterPro" id="IPR013786">
    <property type="entry name" value="AcylCoA_DH/ox_N"/>
</dbReference>
<reference evidence="8 9" key="1">
    <citation type="submission" date="2019-10" db="EMBL/GenBank/DDBJ databases">
        <title>Whole genome shotgun sequence of Acrocarpospora pleiomorpha NBRC 16267.</title>
        <authorList>
            <person name="Ichikawa N."/>
            <person name="Kimura A."/>
            <person name="Kitahashi Y."/>
            <person name="Komaki H."/>
            <person name="Oguchi A."/>
        </authorList>
    </citation>
    <scope>NUCLEOTIDE SEQUENCE [LARGE SCALE GENOMIC DNA]</scope>
    <source>
        <strain evidence="8 9">NBRC 16267</strain>
    </source>
</reference>
<evidence type="ECO:0000259" key="7">
    <source>
        <dbReference type="Pfam" id="PF02771"/>
    </source>
</evidence>
<dbReference type="Gene3D" id="2.40.110.10">
    <property type="entry name" value="Butyryl-CoA Dehydrogenase, subunit A, domain 2"/>
    <property type="match status" value="1"/>
</dbReference>
<dbReference type="Gene3D" id="1.20.140.10">
    <property type="entry name" value="Butyryl-CoA Dehydrogenase, subunit A, domain 3"/>
    <property type="match status" value="1"/>
</dbReference>
<evidence type="ECO:0000256" key="4">
    <source>
        <dbReference type="ARBA" id="ARBA00022827"/>
    </source>
</evidence>
<sequence length="358" mass="37464">MREDAALRAEFGETVGRFLDARSPVAVSRESLGGPGEPLWRALAEELGLPGLLLDERAGGQGGSIADLGAALIEAGRVGLPASLLVTAGLAVPLLARSGAEPGRELLAEIVAGRAVVALALHEDSAGLALDAPVTEVEQCRISGRKQFVAAGEAATHYIVLARTALVLVERGADGLLVEPMRALDHGRGLAVLTLDRTPGQVLAEGARARELAARAFTEGALLTAADALGIGERCLRLAVDYARTRTQFGRAIGSFQAIKHKLADMYAELATARSAVECALDQAAAAEPGWELTASMAKARTGDAVLHVVREAIHVHGGIGFTWEHELSHHFRRALTGFALFGTPAHHRDLVARALGV</sequence>
<comment type="caution">
    <text evidence="8">The sequence shown here is derived from an EMBL/GenBank/DDBJ whole genome shotgun (WGS) entry which is preliminary data.</text>
</comment>
<dbReference type="Pfam" id="PF00441">
    <property type="entry name" value="Acyl-CoA_dh_1"/>
    <property type="match status" value="1"/>
</dbReference>
<dbReference type="CDD" id="cd00567">
    <property type="entry name" value="ACAD"/>
    <property type="match status" value="1"/>
</dbReference>
<dbReference type="PANTHER" id="PTHR43884:SF20">
    <property type="entry name" value="ACYL-COA DEHYDROGENASE FADE28"/>
    <property type="match status" value="1"/>
</dbReference>
<evidence type="ECO:0000256" key="2">
    <source>
        <dbReference type="ARBA" id="ARBA00009347"/>
    </source>
</evidence>
<organism evidence="8 9">
    <name type="scientific">Acrocarpospora pleiomorpha</name>
    <dbReference type="NCBI Taxonomy" id="90975"/>
    <lineage>
        <taxon>Bacteria</taxon>
        <taxon>Bacillati</taxon>
        <taxon>Actinomycetota</taxon>
        <taxon>Actinomycetes</taxon>
        <taxon>Streptosporangiales</taxon>
        <taxon>Streptosporangiaceae</taxon>
        <taxon>Acrocarpospora</taxon>
    </lineage>
</organism>
<dbReference type="SUPFAM" id="SSF47203">
    <property type="entry name" value="Acyl-CoA dehydrogenase C-terminal domain-like"/>
    <property type="match status" value="1"/>
</dbReference>
<dbReference type="InterPro" id="IPR009100">
    <property type="entry name" value="AcylCoA_DH/oxidase_NM_dom_sf"/>
</dbReference>
<dbReference type="AlphaFoldDB" id="A0A5M3XMN6"/>
<dbReference type="OrthoDB" id="4607453at2"/>
<keyword evidence="3" id="KW-0285">Flavoprotein</keyword>
<evidence type="ECO:0000313" key="9">
    <source>
        <dbReference type="Proteomes" id="UP000377595"/>
    </source>
</evidence>
<evidence type="ECO:0000256" key="5">
    <source>
        <dbReference type="ARBA" id="ARBA00023002"/>
    </source>
</evidence>
<dbReference type="RefSeq" id="WP_155346981.1">
    <property type="nucleotide sequence ID" value="NZ_BAAAHM010000030.1"/>
</dbReference>
<protein>
    <submittedName>
        <fullName evidence="8">Acyl-CoA dehydrogenase</fullName>
    </submittedName>
</protein>
<evidence type="ECO:0000313" key="8">
    <source>
        <dbReference type="EMBL" id="GES22016.1"/>
    </source>
</evidence>
<dbReference type="SUPFAM" id="SSF56645">
    <property type="entry name" value="Acyl-CoA dehydrogenase NM domain-like"/>
    <property type="match status" value="1"/>
</dbReference>
<dbReference type="PANTHER" id="PTHR43884">
    <property type="entry name" value="ACYL-COA DEHYDROGENASE"/>
    <property type="match status" value="1"/>
</dbReference>
<evidence type="ECO:0000256" key="3">
    <source>
        <dbReference type="ARBA" id="ARBA00022630"/>
    </source>
</evidence>
<feature type="domain" description="Acyl-CoA dehydrogenase/oxidase N-terminal" evidence="7">
    <location>
        <begin position="10"/>
        <end position="104"/>
    </location>
</feature>
<dbReference type="InterPro" id="IPR046373">
    <property type="entry name" value="Acyl-CoA_Oxase/DH_mid-dom_sf"/>
</dbReference>
<dbReference type="InterPro" id="IPR009075">
    <property type="entry name" value="AcylCo_DH/oxidase_C"/>
</dbReference>